<feature type="domain" description="BTB" evidence="3">
    <location>
        <begin position="370"/>
        <end position="437"/>
    </location>
</feature>
<feature type="repeat" description="RCC1" evidence="2">
    <location>
        <begin position="92"/>
        <end position="145"/>
    </location>
</feature>
<reference evidence="4" key="1">
    <citation type="submission" date="2023-06" db="EMBL/GenBank/DDBJ databases">
        <authorList>
            <person name="Delattre M."/>
        </authorList>
    </citation>
    <scope>NUCLEOTIDE SEQUENCE</scope>
    <source>
        <strain evidence="4">AF72</strain>
    </source>
</reference>
<dbReference type="SMART" id="SM00225">
    <property type="entry name" value="BTB"/>
    <property type="match status" value="1"/>
</dbReference>
<protein>
    <recommendedName>
        <fullName evidence="3">BTB domain-containing protein</fullName>
    </recommendedName>
</protein>
<dbReference type="EMBL" id="CATQJA010002640">
    <property type="protein sequence ID" value="CAJ0575738.1"/>
    <property type="molecule type" value="Genomic_DNA"/>
</dbReference>
<dbReference type="SUPFAM" id="SSF54695">
    <property type="entry name" value="POZ domain"/>
    <property type="match status" value="1"/>
</dbReference>
<dbReference type="CDD" id="cd18298">
    <property type="entry name" value="BTB_POZ_RCBTB1_2"/>
    <property type="match status" value="1"/>
</dbReference>
<dbReference type="CDD" id="cd18498">
    <property type="entry name" value="BACK_RCBTB1_2"/>
    <property type="match status" value="1"/>
</dbReference>
<dbReference type="PROSITE" id="PS00626">
    <property type="entry name" value="RCC1_2"/>
    <property type="match status" value="1"/>
</dbReference>
<dbReference type="PRINTS" id="PR00633">
    <property type="entry name" value="RCCNDNSATION"/>
</dbReference>
<comment type="caution">
    <text evidence="4">The sequence shown here is derived from an EMBL/GenBank/DDBJ whole genome shotgun (WGS) entry which is preliminary data.</text>
</comment>
<dbReference type="Proteomes" id="UP001177023">
    <property type="component" value="Unassembled WGS sequence"/>
</dbReference>
<dbReference type="PROSITE" id="PS50012">
    <property type="entry name" value="RCC1_3"/>
    <property type="match status" value="4"/>
</dbReference>
<feature type="repeat" description="RCC1" evidence="2">
    <location>
        <begin position="197"/>
        <end position="250"/>
    </location>
</feature>
<proteinExistence type="predicted"/>
<keyword evidence="5" id="KW-1185">Reference proteome</keyword>
<evidence type="ECO:0000313" key="5">
    <source>
        <dbReference type="Proteomes" id="UP001177023"/>
    </source>
</evidence>
<evidence type="ECO:0000313" key="4">
    <source>
        <dbReference type="EMBL" id="CAJ0575738.1"/>
    </source>
</evidence>
<dbReference type="AlphaFoldDB" id="A0AA36CWJ5"/>
<dbReference type="InterPro" id="IPR009091">
    <property type="entry name" value="RCC1/BLIP-II"/>
</dbReference>
<feature type="repeat" description="RCC1" evidence="2">
    <location>
        <begin position="146"/>
        <end position="196"/>
    </location>
</feature>
<dbReference type="PROSITE" id="PS50097">
    <property type="entry name" value="BTB"/>
    <property type="match status" value="1"/>
</dbReference>
<dbReference type="Pfam" id="PF00651">
    <property type="entry name" value="BTB"/>
    <property type="match status" value="1"/>
</dbReference>
<evidence type="ECO:0000259" key="3">
    <source>
        <dbReference type="PROSITE" id="PS50097"/>
    </source>
</evidence>
<name>A0AA36CWJ5_9BILA</name>
<organism evidence="4 5">
    <name type="scientific">Mesorhabditis spiculigera</name>
    <dbReference type="NCBI Taxonomy" id="96644"/>
    <lineage>
        <taxon>Eukaryota</taxon>
        <taxon>Metazoa</taxon>
        <taxon>Ecdysozoa</taxon>
        <taxon>Nematoda</taxon>
        <taxon>Chromadorea</taxon>
        <taxon>Rhabditida</taxon>
        <taxon>Rhabditina</taxon>
        <taxon>Rhabditomorpha</taxon>
        <taxon>Rhabditoidea</taxon>
        <taxon>Rhabditidae</taxon>
        <taxon>Mesorhabditinae</taxon>
        <taxon>Mesorhabditis</taxon>
    </lineage>
</organism>
<keyword evidence="1" id="KW-0677">Repeat</keyword>
<dbReference type="InterPro" id="IPR011333">
    <property type="entry name" value="SKP1/BTB/POZ_sf"/>
</dbReference>
<dbReference type="InterPro" id="IPR000210">
    <property type="entry name" value="BTB/POZ_dom"/>
</dbReference>
<dbReference type="Gene3D" id="2.130.10.30">
    <property type="entry name" value="Regulator of chromosome condensation 1/beta-lactamase-inhibitor protein II"/>
    <property type="match status" value="2"/>
</dbReference>
<sequence>MSDIKRWTILSLLEPGFVENIKECVVFGSAGCEALIHTKDDEVYGLGTNYCCWLGVPSSSFEPIKIDLLCGKRIRKFGYGSGPHLLALSESGEVFAWGHNSFGQLGLGHNNQHCPTPVLVTGLLTGQKIVHIACGGHHSAALSDRGELFCWGLNSSGQLGIGSTINQDTPRQSNLHHRVIKDVACGHNFTLSLTENGEVFAWGYNENGQVGCGNVSTQVSPVLVETLSISNTVISQIACGYAHSLALCDEGRLWVWGSNGCGQLGGNLMRKNLTEPVHTAKDIDRVVEVAATHLCNITVVANKKGKVFMWGNVRGQSITSPVETRFPCVDDAFACFASPAVTFRMTRFENPRQPSLIDAMRVALDDPSSSDIRIVVEGHVIYAHKAILKLRCPYFKSRLGELWSEGSGNQIEISDFSYNTVRAFMHWVYTDELVVDPDDAIGLLELATCYLETSLKARCETFLRKGICVENAAALYAAGLQFDAPELEDSCYRFCIDHMAAVTQSENFRKLDALAMRHLICRAAKAGIFKK</sequence>
<dbReference type="InterPro" id="IPR051625">
    <property type="entry name" value="Signaling_Regulatory_Domain"/>
</dbReference>
<dbReference type="SUPFAM" id="SSF50985">
    <property type="entry name" value="RCC1/BLIP-II"/>
    <property type="match status" value="1"/>
</dbReference>
<dbReference type="InterPro" id="IPR000408">
    <property type="entry name" value="Reg_chr_condens"/>
</dbReference>
<dbReference type="Gene3D" id="3.30.710.10">
    <property type="entry name" value="Potassium Channel Kv1.1, Chain A"/>
    <property type="match status" value="1"/>
</dbReference>
<dbReference type="Pfam" id="PF25390">
    <property type="entry name" value="WD40_RLD"/>
    <property type="match status" value="1"/>
</dbReference>
<evidence type="ECO:0000256" key="1">
    <source>
        <dbReference type="ARBA" id="ARBA00022737"/>
    </source>
</evidence>
<dbReference type="PANTHER" id="PTHR22872">
    <property type="entry name" value="BTK-BINDING PROTEIN-RELATED"/>
    <property type="match status" value="1"/>
</dbReference>
<feature type="non-terminal residue" evidence="4">
    <location>
        <position position="1"/>
    </location>
</feature>
<evidence type="ECO:0000256" key="2">
    <source>
        <dbReference type="PROSITE-ProRule" id="PRU00235"/>
    </source>
</evidence>
<dbReference type="PANTHER" id="PTHR22872:SF10">
    <property type="entry name" value="ULTRAVIOLET-B RECEPTOR UVR8"/>
    <property type="match status" value="1"/>
</dbReference>
<gene>
    <name evidence="4" type="ORF">MSPICULIGERA_LOCUS14045</name>
</gene>
<accession>A0AA36CWJ5</accession>
<dbReference type="InterPro" id="IPR058923">
    <property type="entry name" value="RCC1-like_dom"/>
</dbReference>
<feature type="repeat" description="RCC1" evidence="2">
    <location>
        <begin position="251"/>
        <end position="302"/>
    </location>
</feature>